<protein>
    <submittedName>
        <fullName evidence="2">Starch synthase IIb-2</fullName>
    </submittedName>
</protein>
<dbReference type="AlphaFoldDB" id="A0A0A9FIU6"/>
<dbReference type="EMBL" id="GBRH01187850">
    <property type="protein sequence ID" value="JAE10046.1"/>
    <property type="molecule type" value="Transcribed_RNA"/>
</dbReference>
<name>A0A0A9FIU6_ARUDO</name>
<reference evidence="2" key="1">
    <citation type="submission" date="2014-09" db="EMBL/GenBank/DDBJ databases">
        <authorList>
            <person name="Magalhaes I.L.F."/>
            <person name="Oliveira U."/>
            <person name="Santos F.R."/>
            <person name="Vidigal T.H.D.A."/>
            <person name="Brescovit A.D."/>
            <person name="Santos A.J."/>
        </authorList>
    </citation>
    <scope>NUCLEOTIDE SEQUENCE</scope>
    <source>
        <tissue evidence="2">Shoot tissue taken approximately 20 cm above the soil surface</tissue>
    </source>
</reference>
<organism evidence="2">
    <name type="scientific">Arundo donax</name>
    <name type="common">Giant reed</name>
    <name type="synonym">Donax arundinaceus</name>
    <dbReference type="NCBI Taxonomy" id="35708"/>
    <lineage>
        <taxon>Eukaryota</taxon>
        <taxon>Viridiplantae</taxon>
        <taxon>Streptophyta</taxon>
        <taxon>Embryophyta</taxon>
        <taxon>Tracheophyta</taxon>
        <taxon>Spermatophyta</taxon>
        <taxon>Magnoliopsida</taxon>
        <taxon>Liliopsida</taxon>
        <taxon>Poales</taxon>
        <taxon>Poaceae</taxon>
        <taxon>PACMAD clade</taxon>
        <taxon>Arundinoideae</taxon>
        <taxon>Arundineae</taxon>
        <taxon>Arundo</taxon>
    </lineage>
</organism>
<sequence>MTFITFGPARGPDSLLSLSSAELAASVAGAASALTSTGSATPATCLSSNAGLASATCALASISVLQAVTEGSALGLDTGAADLLALLLPTAPFCSAALPCCFAEDAASFGDGTESLVPAALALLPCTTTPFDLELSPASAVPSSPSPPAGAAAAHTTAAPSRHGPRRAQCNRSSTPP</sequence>
<evidence type="ECO:0000313" key="2">
    <source>
        <dbReference type="EMBL" id="JAE10046.1"/>
    </source>
</evidence>
<evidence type="ECO:0000256" key="1">
    <source>
        <dbReference type="SAM" id="MobiDB-lite"/>
    </source>
</evidence>
<feature type="compositionally biased region" description="Low complexity" evidence="1">
    <location>
        <begin position="137"/>
        <end position="161"/>
    </location>
</feature>
<feature type="region of interest" description="Disordered" evidence="1">
    <location>
        <begin position="137"/>
        <end position="177"/>
    </location>
</feature>
<reference evidence="2" key="2">
    <citation type="journal article" date="2015" name="Data Brief">
        <title>Shoot transcriptome of the giant reed, Arundo donax.</title>
        <authorList>
            <person name="Barrero R.A."/>
            <person name="Guerrero F.D."/>
            <person name="Moolhuijzen P."/>
            <person name="Goolsby J.A."/>
            <person name="Tidwell J."/>
            <person name="Bellgard S.E."/>
            <person name="Bellgard M.I."/>
        </authorList>
    </citation>
    <scope>NUCLEOTIDE SEQUENCE</scope>
    <source>
        <tissue evidence="2">Shoot tissue taken approximately 20 cm above the soil surface</tissue>
    </source>
</reference>
<proteinExistence type="predicted"/>
<accession>A0A0A9FIU6</accession>